<gene>
    <name evidence="2" type="ORF">TWF481_011036</name>
</gene>
<dbReference type="Proteomes" id="UP001370758">
    <property type="component" value="Unassembled WGS sequence"/>
</dbReference>
<evidence type="ECO:0000256" key="1">
    <source>
        <dbReference type="SAM" id="MobiDB-lite"/>
    </source>
</evidence>
<comment type="caution">
    <text evidence="2">The sequence shown here is derived from an EMBL/GenBank/DDBJ whole genome shotgun (WGS) entry which is preliminary data.</text>
</comment>
<protein>
    <submittedName>
        <fullName evidence="2">Uncharacterized protein</fullName>
    </submittedName>
</protein>
<sequence>MGVKRQALLVHVLSLAHRKTLIPIKPSNKKRIRARISKIFYPLYGFDGVYSIPEFTSGAVTSMNITADREEISLEKAEQSKKRQEEAAAKSLADQQRKNDEAKLQKIEDHVKSFGEGQAWQGGLLVMIADLKTTMGQSQRKILKRLASVESLLGQTDGGHSDGGGEESGEERQEKCHNI</sequence>
<organism evidence="2 3">
    <name type="scientific">Arthrobotrys musiformis</name>
    <dbReference type="NCBI Taxonomy" id="47236"/>
    <lineage>
        <taxon>Eukaryota</taxon>
        <taxon>Fungi</taxon>
        <taxon>Dikarya</taxon>
        <taxon>Ascomycota</taxon>
        <taxon>Pezizomycotina</taxon>
        <taxon>Orbiliomycetes</taxon>
        <taxon>Orbiliales</taxon>
        <taxon>Orbiliaceae</taxon>
        <taxon>Arthrobotrys</taxon>
    </lineage>
</organism>
<proteinExistence type="predicted"/>
<accession>A0AAV9W369</accession>
<dbReference type="EMBL" id="JAVHJL010000008">
    <property type="protein sequence ID" value="KAK6498444.1"/>
    <property type="molecule type" value="Genomic_DNA"/>
</dbReference>
<evidence type="ECO:0000313" key="3">
    <source>
        <dbReference type="Proteomes" id="UP001370758"/>
    </source>
</evidence>
<feature type="region of interest" description="Disordered" evidence="1">
    <location>
        <begin position="153"/>
        <end position="179"/>
    </location>
</feature>
<dbReference type="AlphaFoldDB" id="A0AAV9W369"/>
<name>A0AAV9W369_9PEZI</name>
<evidence type="ECO:0000313" key="2">
    <source>
        <dbReference type="EMBL" id="KAK6498444.1"/>
    </source>
</evidence>
<feature type="compositionally biased region" description="Basic and acidic residues" evidence="1">
    <location>
        <begin position="170"/>
        <end position="179"/>
    </location>
</feature>
<feature type="region of interest" description="Disordered" evidence="1">
    <location>
        <begin position="78"/>
        <end position="101"/>
    </location>
</feature>
<reference evidence="2 3" key="1">
    <citation type="submission" date="2023-08" db="EMBL/GenBank/DDBJ databases">
        <authorList>
            <person name="Palmer J.M."/>
        </authorList>
    </citation>
    <scope>NUCLEOTIDE SEQUENCE [LARGE SCALE GENOMIC DNA]</scope>
    <source>
        <strain evidence="2 3">TWF481</strain>
    </source>
</reference>
<keyword evidence="3" id="KW-1185">Reference proteome</keyword>
<feature type="compositionally biased region" description="Basic and acidic residues" evidence="1">
    <location>
        <begin position="78"/>
        <end position="88"/>
    </location>
</feature>